<feature type="signal peptide" evidence="2">
    <location>
        <begin position="1"/>
        <end position="19"/>
    </location>
</feature>
<keyword evidence="2" id="KW-0732">Signal</keyword>
<dbReference type="EMBL" id="CABFNS010000932">
    <property type="protein sequence ID" value="VUC36724.1"/>
    <property type="molecule type" value="Genomic_DNA"/>
</dbReference>
<reference evidence="3 4" key="1">
    <citation type="submission" date="2019-06" db="EMBL/GenBank/DDBJ databases">
        <authorList>
            <person name="Broberg M."/>
        </authorList>
    </citation>
    <scope>NUCLEOTIDE SEQUENCE [LARGE SCALE GENOMIC DNA]</scope>
</reference>
<comment type="caution">
    <text evidence="3">The sequence shown here is derived from an EMBL/GenBank/DDBJ whole genome shotgun (WGS) entry which is preliminary data.</text>
</comment>
<evidence type="ECO:0000313" key="3">
    <source>
        <dbReference type="EMBL" id="VUC36724.1"/>
    </source>
</evidence>
<feature type="compositionally biased region" description="Polar residues" evidence="1">
    <location>
        <begin position="25"/>
        <end position="35"/>
    </location>
</feature>
<evidence type="ECO:0000256" key="1">
    <source>
        <dbReference type="SAM" id="MobiDB-lite"/>
    </source>
</evidence>
<feature type="non-terminal residue" evidence="3">
    <location>
        <position position="95"/>
    </location>
</feature>
<organism evidence="3 4">
    <name type="scientific">Bionectria ochroleuca</name>
    <name type="common">Gliocladium roseum</name>
    <dbReference type="NCBI Taxonomy" id="29856"/>
    <lineage>
        <taxon>Eukaryota</taxon>
        <taxon>Fungi</taxon>
        <taxon>Dikarya</taxon>
        <taxon>Ascomycota</taxon>
        <taxon>Pezizomycotina</taxon>
        <taxon>Sordariomycetes</taxon>
        <taxon>Hypocreomycetidae</taxon>
        <taxon>Hypocreales</taxon>
        <taxon>Bionectriaceae</taxon>
        <taxon>Clonostachys</taxon>
    </lineage>
</organism>
<evidence type="ECO:0008006" key="5">
    <source>
        <dbReference type="Google" id="ProtNLM"/>
    </source>
</evidence>
<dbReference type="Proteomes" id="UP000766486">
    <property type="component" value="Unassembled WGS sequence"/>
</dbReference>
<evidence type="ECO:0000313" key="4">
    <source>
        <dbReference type="Proteomes" id="UP000766486"/>
    </source>
</evidence>
<accession>A0ABY6UZ44</accession>
<evidence type="ECO:0000256" key="2">
    <source>
        <dbReference type="SAM" id="SignalP"/>
    </source>
</evidence>
<feature type="region of interest" description="Disordered" evidence="1">
    <location>
        <begin position="23"/>
        <end position="47"/>
    </location>
</feature>
<gene>
    <name evidence="3" type="ORF">CLO192961_LOCUS450791</name>
</gene>
<proteinExistence type="predicted"/>
<sequence>MHFSIIPAGLLLLAPLASAATATSNISGTSPTQAPKESAKLGTPTSQGCFKSSKGLTESGLDETKASSGGCREACTALKKPVFALSGGVTCLCGD</sequence>
<protein>
    <recommendedName>
        <fullName evidence="5">WSC domain-containing protein</fullName>
    </recommendedName>
</protein>
<keyword evidence="4" id="KW-1185">Reference proteome</keyword>
<feature type="chain" id="PRO_5045347107" description="WSC domain-containing protein" evidence="2">
    <location>
        <begin position="20"/>
        <end position="95"/>
    </location>
</feature>
<name>A0ABY6UZ44_BIOOC</name>